<proteinExistence type="predicted"/>
<evidence type="ECO:0000313" key="2">
    <source>
        <dbReference type="EMBL" id="MDS1269679.1"/>
    </source>
</evidence>
<keyword evidence="1" id="KW-0175">Coiled coil</keyword>
<keyword evidence="3" id="KW-1185">Reference proteome</keyword>
<evidence type="ECO:0000313" key="3">
    <source>
        <dbReference type="Proteomes" id="UP001250214"/>
    </source>
</evidence>
<gene>
    <name evidence="2" type="ORF">RIF23_05165</name>
</gene>
<dbReference type="EMBL" id="JAVLVT010000001">
    <property type="protein sequence ID" value="MDS1269679.1"/>
    <property type="molecule type" value="Genomic_DNA"/>
</dbReference>
<dbReference type="Proteomes" id="UP001250214">
    <property type="component" value="Unassembled WGS sequence"/>
</dbReference>
<evidence type="ECO:0000256" key="1">
    <source>
        <dbReference type="SAM" id="Coils"/>
    </source>
</evidence>
<organism evidence="2 3">
    <name type="scientific">Lipingzhangella rawalii</name>
    <dbReference type="NCBI Taxonomy" id="2055835"/>
    <lineage>
        <taxon>Bacteria</taxon>
        <taxon>Bacillati</taxon>
        <taxon>Actinomycetota</taxon>
        <taxon>Actinomycetes</taxon>
        <taxon>Streptosporangiales</taxon>
        <taxon>Nocardiopsidaceae</taxon>
        <taxon>Lipingzhangella</taxon>
    </lineage>
</organism>
<feature type="coiled-coil region" evidence="1">
    <location>
        <begin position="211"/>
        <end position="245"/>
    </location>
</feature>
<comment type="caution">
    <text evidence="2">The sequence shown here is derived from an EMBL/GenBank/DDBJ whole genome shotgun (WGS) entry which is preliminary data.</text>
</comment>
<reference evidence="3" key="1">
    <citation type="submission" date="2023-07" db="EMBL/GenBank/DDBJ databases">
        <title>Novel species in the genus Lipingzhangella isolated from Sambhar Salt Lake.</title>
        <authorList>
            <person name="Jiya N."/>
            <person name="Kajale S."/>
            <person name="Sharma A."/>
        </authorList>
    </citation>
    <scope>NUCLEOTIDE SEQUENCE [LARGE SCALE GENOMIC DNA]</scope>
    <source>
        <strain evidence="3">LS1_29</strain>
    </source>
</reference>
<name>A0ABU2H498_9ACTN</name>
<protein>
    <recommendedName>
        <fullName evidence="4">Septation ring formation regulator EzrA</fullName>
    </recommendedName>
</protein>
<feature type="coiled-coil region" evidence="1">
    <location>
        <begin position="421"/>
        <end position="448"/>
    </location>
</feature>
<accession>A0ABU2H498</accession>
<sequence length="463" mass="51689">MVMLAIALLASMLAVGAWYAVHRNQRRQRQRELQARFDELRGGIAETALQLDELTETARRDIELVRGSLAAPEDTEALGDAPQVLARAEELLQRRTELVKPALDRQHPGDTSPDGLEPWRDYGEHLRAVYAELRAEEQRLTTELAAAEQVPDQLKQAHELVREVRAALGRGEAAGYTVSTEANTADIAAERLEEVERLVAECLLRSAHANLVELIRDLSATRDDLNALRRRSAEVETRLAELAKSLDAVDTRGQEAAACQATLTEQCAPGVWAGLAEYLAEGGKHAEQARAELDRARRALDAGDPGQAESVLPEIDDHRARAEAAYAVPIERQATVQRLRESLPGTREEVRSRLARAEGIAEEDEALHPMSRVLAELHRQVDAVDLTVDKPEWLLCEWRLAEIDTLVTPLTELGSHALRTVRDVRTELDRARAAREEAREAQRAAEVELAWHLNGRRRPRWNE</sequence>
<evidence type="ECO:0008006" key="4">
    <source>
        <dbReference type="Google" id="ProtNLM"/>
    </source>
</evidence>